<name>A0A9D4Z295_CHLVU</name>
<dbReference type="InterPro" id="IPR027417">
    <property type="entry name" value="P-loop_NTPase"/>
</dbReference>
<dbReference type="Gene3D" id="3.40.50.300">
    <property type="entry name" value="P-loop containing nucleotide triphosphate hydrolases"/>
    <property type="match status" value="2"/>
</dbReference>
<feature type="compositionally biased region" description="Basic and acidic residues" evidence="3">
    <location>
        <begin position="1220"/>
        <end position="1239"/>
    </location>
</feature>
<feature type="compositionally biased region" description="Acidic residues" evidence="3">
    <location>
        <begin position="1261"/>
        <end position="1299"/>
    </location>
</feature>
<reference evidence="6" key="2">
    <citation type="submission" date="2020-11" db="EMBL/GenBank/DDBJ databases">
        <authorList>
            <person name="Cecchin M."/>
            <person name="Marcolungo L."/>
            <person name="Rossato M."/>
            <person name="Girolomoni L."/>
            <person name="Cosentino E."/>
            <person name="Cuine S."/>
            <person name="Li-Beisson Y."/>
            <person name="Delledonne M."/>
            <person name="Ballottari M."/>
        </authorList>
    </citation>
    <scope>NUCLEOTIDE SEQUENCE</scope>
    <source>
        <strain evidence="6">211/11P</strain>
        <tissue evidence="6">Whole cell</tissue>
    </source>
</reference>
<comment type="caution">
    <text evidence="6">The sequence shown here is derived from an EMBL/GenBank/DDBJ whole genome shotgun (WGS) entry which is preliminary data.</text>
</comment>
<dbReference type="InterPro" id="IPR048960">
    <property type="entry name" value="POLQ-like_helical"/>
</dbReference>
<dbReference type="Pfam" id="PF21099">
    <property type="entry name" value="POLQ_helical"/>
    <property type="match status" value="1"/>
</dbReference>
<dbReference type="InterPro" id="IPR014001">
    <property type="entry name" value="Helicase_ATP-bd"/>
</dbReference>
<dbReference type="InterPro" id="IPR002298">
    <property type="entry name" value="DNA_polymerase_A"/>
</dbReference>
<feature type="domain" description="Helicase ATP-binding" evidence="4">
    <location>
        <begin position="400"/>
        <end position="611"/>
    </location>
</feature>
<feature type="compositionally biased region" description="Low complexity" evidence="3">
    <location>
        <begin position="1329"/>
        <end position="1344"/>
    </location>
</feature>
<dbReference type="Pfam" id="PF00270">
    <property type="entry name" value="DEAD"/>
    <property type="match status" value="1"/>
</dbReference>
<feature type="domain" description="Helicase C-terminal" evidence="5">
    <location>
        <begin position="662"/>
        <end position="871"/>
    </location>
</feature>
<dbReference type="FunFam" id="1.10.150.20:FF:000002">
    <property type="entry name" value="DNA polymerase I"/>
    <property type="match status" value="1"/>
</dbReference>
<dbReference type="PRINTS" id="PR00868">
    <property type="entry name" value="DNAPOLI"/>
</dbReference>
<keyword evidence="1" id="KW-0547">Nucleotide-binding</keyword>
<dbReference type="GO" id="GO:0005524">
    <property type="term" value="F:ATP binding"/>
    <property type="evidence" value="ECO:0007669"/>
    <property type="project" value="UniProtKB-KW"/>
</dbReference>
<feature type="region of interest" description="Disordered" evidence="3">
    <location>
        <begin position="44"/>
        <end position="78"/>
    </location>
</feature>
<dbReference type="GO" id="GO:0006261">
    <property type="term" value="P:DNA-templated DNA replication"/>
    <property type="evidence" value="ECO:0007669"/>
    <property type="project" value="InterPro"/>
</dbReference>
<dbReference type="InterPro" id="IPR011545">
    <property type="entry name" value="DEAD/DEAH_box_helicase_dom"/>
</dbReference>
<dbReference type="InterPro" id="IPR001650">
    <property type="entry name" value="Helicase_C-like"/>
</dbReference>
<feature type="compositionally biased region" description="Low complexity" evidence="3">
    <location>
        <begin position="556"/>
        <end position="565"/>
    </location>
</feature>
<feature type="region of interest" description="Disordered" evidence="3">
    <location>
        <begin position="1203"/>
        <end position="1363"/>
    </location>
</feature>
<evidence type="ECO:0000259" key="5">
    <source>
        <dbReference type="PROSITE" id="PS51194"/>
    </source>
</evidence>
<evidence type="ECO:0000259" key="4">
    <source>
        <dbReference type="PROSITE" id="PS51192"/>
    </source>
</evidence>
<dbReference type="InterPro" id="IPR001098">
    <property type="entry name" value="DNA-dir_DNA_pol_A_palm_dom"/>
</dbReference>
<dbReference type="PANTHER" id="PTHR10133:SF62">
    <property type="entry name" value="DNA POLYMERASE THETA"/>
    <property type="match status" value="1"/>
</dbReference>
<organism evidence="6 7">
    <name type="scientific">Chlorella vulgaris</name>
    <name type="common">Green alga</name>
    <dbReference type="NCBI Taxonomy" id="3077"/>
    <lineage>
        <taxon>Eukaryota</taxon>
        <taxon>Viridiplantae</taxon>
        <taxon>Chlorophyta</taxon>
        <taxon>core chlorophytes</taxon>
        <taxon>Trebouxiophyceae</taxon>
        <taxon>Chlorellales</taxon>
        <taxon>Chlorellaceae</taxon>
        <taxon>Chlorella clade</taxon>
        <taxon>Chlorella</taxon>
    </lineage>
</organism>
<dbReference type="PROSITE" id="PS51194">
    <property type="entry name" value="HELICASE_CTER"/>
    <property type="match status" value="1"/>
</dbReference>
<feature type="region of interest" description="Disordered" evidence="3">
    <location>
        <begin position="266"/>
        <end position="355"/>
    </location>
</feature>
<protein>
    <recommendedName>
        <fullName evidence="8">DNA-directed DNA polymerase</fullName>
    </recommendedName>
</protein>
<evidence type="ECO:0000256" key="1">
    <source>
        <dbReference type="ARBA" id="ARBA00022741"/>
    </source>
</evidence>
<feature type="compositionally biased region" description="Low complexity" evidence="3">
    <location>
        <begin position="267"/>
        <end position="276"/>
    </location>
</feature>
<dbReference type="Pfam" id="PF00476">
    <property type="entry name" value="DNA_pol_A"/>
    <property type="match status" value="1"/>
</dbReference>
<feature type="compositionally biased region" description="Low complexity" evidence="3">
    <location>
        <begin position="61"/>
        <end position="78"/>
    </location>
</feature>
<dbReference type="CDD" id="cd08638">
    <property type="entry name" value="DNA_pol_A_theta"/>
    <property type="match status" value="1"/>
</dbReference>
<dbReference type="GO" id="GO:0003677">
    <property type="term" value="F:DNA binding"/>
    <property type="evidence" value="ECO:0007669"/>
    <property type="project" value="InterPro"/>
</dbReference>
<dbReference type="GO" id="GO:0006302">
    <property type="term" value="P:double-strand break repair"/>
    <property type="evidence" value="ECO:0007669"/>
    <property type="project" value="TreeGrafter"/>
</dbReference>
<dbReference type="SMART" id="SM00482">
    <property type="entry name" value="POLAc"/>
    <property type="match status" value="1"/>
</dbReference>
<dbReference type="SUPFAM" id="SSF52540">
    <property type="entry name" value="P-loop containing nucleoside triphosphate hydrolases"/>
    <property type="match status" value="1"/>
</dbReference>
<dbReference type="Gene3D" id="1.20.1060.10">
    <property type="entry name" value="Taq DNA Polymerase, Chain T, domain 4"/>
    <property type="match status" value="1"/>
</dbReference>
<dbReference type="Gene3D" id="1.10.150.20">
    <property type="entry name" value="5' to 3' exonuclease, C-terminal subdomain"/>
    <property type="match status" value="1"/>
</dbReference>
<dbReference type="SMART" id="SM00490">
    <property type="entry name" value="HELICc"/>
    <property type="match status" value="1"/>
</dbReference>
<dbReference type="InterPro" id="IPR043502">
    <property type="entry name" value="DNA/RNA_pol_sf"/>
</dbReference>
<dbReference type="Gene3D" id="3.30.70.370">
    <property type="match status" value="1"/>
</dbReference>
<evidence type="ECO:0000256" key="3">
    <source>
        <dbReference type="SAM" id="MobiDB-lite"/>
    </source>
</evidence>
<dbReference type="SUPFAM" id="SSF56672">
    <property type="entry name" value="DNA/RNA polymerases"/>
    <property type="match status" value="1"/>
</dbReference>
<dbReference type="OrthoDB" id="275278at2759"/>
<feature type="region of interest" description="Disordered" evidence="3">
    <location>
        <begin position="1"/>
        <end position="24"/>
    </location>
</feature>
<dbReference type="Gene3D" id="3.30.420.10">
    <property type="entry name" value="Ribonuclease H-like superfamily/Ribonuclease H"/>
    <property type="match status" value="1"/>
</dbReference>
<feature type="region of interest" description="Disordered" evidence="3">
    <location>
        <begin position="216"/>
        <end position="254"/>
    </location>
</feature>
<feature type="compositionally biased region" description="Low complexity" evidence="3">
    <location>
        <begin position="1305"/>
        <end position="1321"/>
    </location>
</feature>
<dbReference type="GO" id="GO:0003887">
    <property type="term" value="F:DNA-directed DNA polymerase activity"/>
    <property type="evidence" value="ECO:0007669"/>
    <property type="project" value="InterPro"/>
</dbReference>
<dbReference type="SUPFAM" id="SSF158702">
    <property type="entry name" value="Sec63 N-terminal domain-like"/>
    <property type="match status" value="1"/>
</dbReference>
<evidence type="ECO:0000256" key="2">
    <source>
        <dbReference type="ARBA" id="ARBA00022840"/>
    </source>
</evidence>
<dbReference type="InterPro" id="IPR036397">
    <property type="entry name" value="RNaseH_sf"/>
</dbReference>
<sequence>MFADYDAPSSDDEQPPAQCRGVVPQPLIKDLPALGLTSPLLAPAQTQHASSALERLVAGLPGQQDRQPQTPTQTAAEQTGGIAFKQVGRSGTDVIPGAAGYGARPSGLQQQEGSSLFGALFSDLLQQQAAPEPVSAVGAAASEPWLHLMAQQQQMQQQAPREPAAMEEALAFSLEHLPVARDAVGREAGEVLEVDVEIVAGSGRRFSLQRSQQHQQQHLWQQQHQQLALQPAAGSTLQHPAQPQQQQQQHPQAQERPPLLLASINGQMQHQQQQQQRDIEGQRQPPAPAQACEGGPGVQQPPAAAVQRPTCRPQQHALPRVAPEEGEEADGQGPALSGSQGEQAGGVGPGCAADGAPLSPASLDLDDYLAGDLADAMREACRMTDLYPWQAECLSLPGVLQADGPGCNLVFQAPTGSGKSNVACVLMLRALRLDPARKAMLVLPLRRACQEQADMLVPMVAKLNREVKHAYGGHYDHALLGPSTGVLVCTAESANSLLNRMLDAGVAVAHEFSIFVMDEVHMLQDDHRGTTYELLLAKLRYVQMRAEDEACKEQQEVQGEQQQEEGSTRAAADGKPRLAASERVQLVCMSATLPGPKAFARCLAARSYMTSYRPIQLDHYLVSGQIGQQEAKAVFDSSGAVVRHIKALPARNNRTDPIGIGRLCQEAVDGSHQVLVFCATKKTCAAEARLLAALLLIPEPAAPSARLPTGGGQSVPGASSPAAAPYRQRFAAMLREAGDFHSVALAALIEKGVAYHHSDVSSTAKELVLQAYRCGAVAVMCATPTLSSSVNLTTARCIFRHAYVRSREPDCWLSPQSYHQMSGRAGRKGLEVVGESFLVHDVREPPPRSYLESLLRSGVMQSVHSRLLNDQQNNDGLRAAMLDAVAGCGARTKEDVARYVHHCTIAAASTSSSNLPALVEAARGALRWLGNPDGKKELALVTYDRETHEYRPTALGRAAFASALPVDEALAIHADMDRLSRRLNLQCDLPFCFLSVPPHNTQDMQADHWLHLLPTLERESLDENTREVLAGIGISLESPALAFVRRRHQEAAAVRNSHNYNMTAPASEEDRRLCRLCSRLYTALALQELIREVPEREVGERYHLTHFRDLKEACSFFAGRAAAFANRRGWTLMAAVLKQFQTHILYGSKLEIVPLTELKGMDVATARLLHNAGLCTLEAVAEADLQSIIAALSNAVDPRNVDPEKVAARRRREAKRIKKAAAEKQEDPLRGVRRGGEGRGKKRLRAITAFVKGQRLMAAQEESEEELESGSEEEQADEEEEEEEEEAEEEEADEEEGEERGEGGQLQDQQAAFQQQQQPQEQHLEHAAEAAQPQQVQQQQQTTEEGQHRSASRRRRLDLDAADREEIEAPVPGLPGPGLHIVAGLQAVQHLCQQLQNAAINCIGFSLHIAPGSRLAVDVLEQEALPPPPQDRKRKRGQPDSQLPPGLLLGVALSWANGAAAYVPLCTAARSGDSAASRLETGVDSEVAALLFGSACAQPDHCEEAGSPTNVSVARDTRFVASVALQQQVPALNQLAPAQCRVMLPPQVVDVRLAAWLLYPESKRLQALMAIDQLRAVQLTLDKLTGGAAAFDVACAGLPAAAPNLQQQHQLVPGWLDACRTAAASAAAWRLIRPQLEAVDGLLPVLLEQEMPLVVVLARMEAVGVGVDVKHLTKLKNQLDLRITQIGYEIESLLGHKLDLHKHARVSHVLYNQLKLIPTPGAQRLKSGGWSSRKEVLELMMRRDPGCHPILRLIVESRKAESTRDFVQKLLTCARGGAIRAAALDAASAEAGGRLRLVQGSHVPGRAGYGPRMFTILHQSNSDTGRLAEEDPSLQCTPNAHQLNLQAGPIEISVRRGLVAAPGCVLLSADCRQLELRVLAHFSKDEELLAALEDGKEDPFCLLAARWSKEGIEPGQVTDEEREHTKHIVYGLMYGMGSSRLGEEMDLSAKDASNRRQEFLNSFPRLKALLEALVQDCQAKGYVETIAGRRSYLHGIHSTEWRRRSEAERKAVNTPMQGSAADLAKQAMICIHERLSELGEGAFEMCIMIHDELVIELQQDKLAQVAALVRECMEVTAPQRLGLTVPLPVALSCGPTWGDLEDFDAHVVPQPADRVE</sequence>
<evidence type="ECO:0008006" key="8">
    <source>
        <dbReference type="Google" id="ProtNLM"/>
    </source>
</evidence>
<evidence type="ECO:0000313" key="7">
    <source>
        <dbReference type="Proteomes" id="UP001055712"/>
    </source>
</evidence>
<reference evidence="6" key="1">
    <citation type="journal article" date="2019" name="Plant J.">
        <title>Chlorella vulgaris genome assembly and annotation reveals the molecular basis for metabolic acclimation to high light conditions.</title>
        <authorList>
            <person name="Cecchin M."/>
            <person name="Marcolungo L."/>
            <person name="Rossato M."/>
            <person name="Girolomoni L."/>
            <person name="Cosentino E."/>
            <person name="Cuine S."/>
            <person name="Li-Beisson Y."/>
            <person name="Delledonne M."/>
            <person name="Ballottari M."/>
        </authorList>
    </citation>
    <scope>NUCLEOTIDE SEQUENCE</scope>
    <source>
        <strain evidence="6">211/11P</strain>
    </source>
</reference>
<dbReference type="Pfam" id="PF00271">
    <property type="entry name" value="Helicase_C"/>
    <property type="match status" value="1"/>
</dbReference>
<keyword evidence="7" id="KW-1185">Reference proteome</keyword>
<dbReference type="Gene3D" id="1.10.3380.20">
    <property type="match status" value="1"/>
</dbReference>
<gene>
    <name evidence="6" type="ORF">D9Q98_000513</name>
</gene>
<dbReference type="SMART" id="SM00487">
    <property type="entry name" value="DEXDc"/>
    <property type="match status" value="1"/>
</dbReference>
<feature type="compositionally biased region" description="Basic residues" evidence="3">
    <location>
        <begin position="1208"/>
        <end position="1219"/>
    </location>
</feature>
<dbReference type="PROSITE" id="PS51192">
    <property type="entry name" value="HELICASE_ATP_BIND_1"/>
    <property type="match status" value="1"/>
</dbReference>
<evidence type="ECO:0000313" key="6">
    <source>
        <dbReference type="EMBL" id="KAI3438071.1"/>
    </source>
</evidence>
<proteinExistence type="predicted"/>
<dbReference type="Proteomes" id="UP001055712">
    <property type="component" value="Unassembled WGS sequence"/>
</dbReference>
<dbReference type="EMBL" id="SIDB01000001">
    <property type="protein sequence ID" value="KAI3438071.1"/>
    <property type="molecule type" value="Genomic_DNA"/>
</dbReference>
<accession>A0A9D4Z295</accession>
<keyword evidence="2" id="KW-0067">ATP-binding</keyword>
<dbReference type="PANTHER" id="PTHR10133">
    <property type="entry name" value="DNA POLYMERASE I"/>
    <property type="match status" value="1"/>
</dbReference>
<feature type="region of interest" description="Disordered" evidence="3">
    <location>
        <begin position="552"/>
        <end position="577"/>
    </location>
</feature>